<sequence>MAKRMGFPLHLAVHSIEVGAGPSWYNPDGARVLRSQATCYGPAISSELQSALKRAFPVRPTTKAEELPGLLKLAGAATAQRVASARAKLFIIAMGPAAEARVTGRSWFEVVNDNACMADREACRHEGRIAGFDEAQLADEVTHARHQAEKHVEIPDVWRAIDAIAKKLKGTLTGDKVTQLAAPFLTPLLGDALLEGDPDGS</sequence>
<organism evidence="1 2">
    <name type="scientific">Aminobacter niigataensis</name>
    <dbReference type="NCBI Taxonomy" id="83265"/>
    <lineage>
        <taxon>Bacteria</taxon>
        <taxon>Pseudomonadati</taxon>
        <taxon>Pseudomonadota</taxon>
        <taxon>Alphaproteobacteria</taxon>
        <taxon>Hyphomicrobiales</taxon>
        <taxon>Phyllobacteriaceae</taxon>
        <taxon>Aminobacter</taxon>
    </lineage>
</organism>
<reference evidence="1 2" key="1">
    <citation type="submission" date="2020-08" db="EMBL/GenBank/DDBJ databases">
        <title>Genomic Encyclopedia of Type Strains, Phase IV (KMG-IV): sequencing the most valuable type-strain genomes for metagenomic binning, comparative biology and taxonomic classification.</title>
        <authorList>
            <person name="Goeker M."/>
        </authorList>
    </citation>
    <scope>NUCLEOTIDE SEQUENCE [LARGE SCALE GENOMIC DNA]</scope>
    <source>
        <strain evidence="1 2">DSM 7050</strain>
    </source>
</reference>
<accession>A0ABR6L939</accession>
<gene>
    <name evidence="1" type="ORF">GGQ99_005117</name>
</gene>
<dbReference type="EMBL" id="JACHOT010000012">
    <property type="protein sequence ID" value="MBB4653327.1"/>
    <property type="molecule type" value="Genomic_DNA"/>
</dbReference>
<evidence type="ECO:0000313" key="2">
    <source>
        <dbReference type="Proteomes" id="UP000539538"/>
    </source>
</evidence>
<keyword evidence="2" id="KW-1185">Reference proteome</keyword>
<dbReference type="Proteomes" id="UP000539538">
    <property type="component" value="Unassembled WGS sequence"/>
</dbReference>
<evidence type="ECO:0000313" key="1">
    <source>
        <dbReference type="EMBL" id="MBB4653327.1"/>
    </source>
</evidence>
<proteinExistence type="predicted"/>
<name>A0ABR6L939_9HYPH</name>
<protein>
    <submittedName>
        <fullName evidence="1">Uncharacterized protein</fullName>
    </submittedName>
</protein>
<dbReference type="RefSeq" id="WP_183264665.1">
    <property type="nucleotide sequence ID" value="NZ_BAAAVZ010000017.1"/>
</dbReference>
<comment type="caution">
    <text evidence="1">The sequence shown here is derived from an EMBL/GenBank/DDBJ whole genome shotgun (WGS) entry which is preliminary data.</text>
</comment>